<keyword evidence="3" id="KW-1185">Reference proteome</keyword>
<dbReference type="EMBL" id="FNKP01000002">
    <property type="protein sequence ID" value="SDR38531.1"/>
    <property type="molecule type" value="Genomic_DNA"/>
</dbReference>
<dbReference type="AlphaFoldDB" id="A0A1H1ILE8"/>
<accession>A0A1H1ILE8</accession>
<evidence type="ECO:0000259" key="1">
    <source>
        <dbReference type="Pfam" id="PF13847"/>
    </source>
</evidence>
<dbReference type="OrthoDB" id="529208at2"/>
<keyword evidence="2" id="KW-0489">Methyltransferase</keyword>
<dbReference type="InterPro" id="IPR025714">
    <property type="entry name" value="Methyltranfer_dom"/>
</dbReference>
<protein>
    <submittedName>
        <fullName evidence="2">Methyltransferase domain-containing protein</fullName>
    </submittedName>
</protein>
<keyword evidence="2" id="KW-0808">Transferase</keyword>
<dbReference type="GO" id="GO:0008168">
    <property type="term" value="F:methyltransferase activity"/>
    <property type="evidence" value="ECO:0007669"/>
    <property type="project" value="UniProtKB-KW"/>
</dbReference>
<dbReference type="InterPro" id="IPR029063">
    <property type="entry name" value="SAM-dependent_MTases_sf"/>
</dbReference>
<dbReference type="Proteomes" id="UP000183487">
    <property type="component" value="Unassembled WGS sequence"/>
</dbReference>
<dbReference type="PANTHER" id="PTHR43591:SF24">
    <property type="entry name" value="2-METHOXY-6-POLYPRENYL-1,4-BENZOQUINOL METHYLASE, MITOCHONDRIAL"/>
    <property type="match status" value="1"/>
</dbReference>
<dbReference type="Pfam" id="PF13847">
    <property type="entry name" value="Methyltransf_31"/>
    <property type="match status" value="1"/>
</dbReference>
<evidence type="ECO:0000313" key="2">
    <source>
        <dbReference type="EMBL" id="SDR38531.1"/>
    </source>
</evidence>
<gene>
    <name evidence="2" type="ORF">SAMN05443245_5347</name>
</gene>
<dbReference type="GO" id="GO:0032259">
    <property type="term" value="P:methylation"/>
    <property type="evidence" value="ECO:0007669"/>
    <property type="project" value="UniProtKB-KW"/>
</dbReference>
<name>A0A1H1ILE8_9BURK</name>
<dbReference type="PANTHER" id="PTHR43591">
    <property type="entry name" value="METHYLTRANSFERASE"/>
    <property type="match status" value="1"/>
</dbReference>
<evidence type="ECO:0000313" key="3">
    <source>
        <dbReference type="Proteomes" id="UP000183487"/>
    </source>
</evidence>
<dbReference type="Gene3D" id="3.40.50.150">
    <property type="entry name" value="Vaccinia Virus protein VP39"/>
    <property type="match status" value="1"/>
</dbReference>
<sequence length="306" mass="34343">MNIPLHANPDLWRQWLLCDRFAADHEHERQLRAEVARIADRVLDAAKLAPGTTLVDVGTGDGLLAFRAIARIGATLGVYLADVSPLLLEDCHAVATERNIADQCTFLQCSADDLKEIPDATVDAVTTRAVIAYLPDKAKVLREFHRILKPGGRISIAEPIRRDEAFETLALRKFIDAGPAVSDDRFFRLLHRWKATQLPDTEEDIAANPMTNFNERDLVRHALDSGFADIHMEFHIDVVRSLIRSWDLLLKSTPFPWAPPLGAFLEQACSDDDRMLFEKIFRPRVDSGQLFGPERTAYLSAIKPGK</sequence>
<dbReference type="SUPFAM" id="SSF53335">
    <property type="entry name" value="S-adenosyl-L-methionine-dependent methyltransferases"/>
    <property type="match status" value="1"/>
</dbReference>
<organism evidence="2 3">
    <name type="scientific">Paraburkholderia fungorum</name>
    <dbReference type="NCBI Taxonomy" id="134537"/>
    <lineage>
        <taxon>Bacteria</taxon>
        <taxon>Pseudomonadati</taxon>
        <taxon>Pseudomonadota</taxon>
        <taxon>Betaproteobacteria</taxon>
        <taxon>Burkholderiales</taxon>
        <taxon>Burkholderiaceae</taxon>
        <taxon>Paraburkholderia</taxon>
    </lineage>
</organism>
<reference evidence="3" key="1">
    <citation type="submission" date="2016-10" db="EMBL/GenBank/DDBJ databases">
        <authorList>
            <person name="Varghese N."/>
        </authorList>
    </citation>
    <scope>NUCLEOTIDE SEQUENCE [LARGE SCALE GENOMIC DNA]</scope>
    <source>
        <strain evidence="3">GAS106B</strain>
    </source>
</reference>
<feature type="domain" description="Methyltransferase" evidence="1">
    <location>
        <begin position="50"/>
        <end position="166"/>
    </location>
</feature>
<proteinExistence type="predicted"/>
<dbReference type="RefSeq" id="WP_074770182.1">
    <property type="nucleotide sequence ID" value="NZ_FNKP01000002.1"/>
</dbReference>
<dbReference type="CDD" id="cd02440">
    <property type="entry name" value="AdoMet_MTases"/>
    <property type="match status" value="1"/>
</dbReference>